<accession>A0A8J3UQC3</accession>
<feature type="chain" id="PRO_5038689818" description="Lipoprotein" evidence="2">
    <location>
        <begin position="22"/>
        <end position="160"/>
    </location>
</feature>
<keyword evidence="2" id="KW-0732">Signal</keyword>
<dbReference type="AlphaFoldDB" id="A0A8J3UQC3"/>
<feature type="region of interest" description="Disordered" evidence="1">
    <location>
        <begin position="23"/>
        <end position="42"/>
    </location>
</feature>
<reference evidence="3" key="1">
    <citation type="submission" date="2021-01" db="EMBL/GenBank/DDBJ databases">
        <title>Whole genome shotgun sequence of Planotetraspora silvatica NBRC 100141.</title>
        <authorList>
            <person name="Komaki H."/>
            <person name="Tamura T."/>
        </authorList>
    </citation>
    <scope>NUCLEOTIDE SEQUENCE</scope>
    <source>
        <strain evidence="3">NBRC 100141</strain>
    </source>
</reference>
<proteinExistence type="predicted"/>
<feature type="signal peptide" evidence="2">
    <location>
        <begin position="1"/>
        <end position="21"/>
    </location>
</feature>
<name>A0A8J3UQC3_9ACTN</name>
<keyword evidence="4" id="KW-1185">Reference proteome</keyword>
<dbReference type="EMBL" id="BOOQ01000017">
    <property type="protein sequence ID" value="GII46439.1"/>
    <property type="molecule type" value="Genomic_DNA"/>
</dbReference>
<evidence type="ECO:0000313" key="4">
    <source>
        <dbReference type="Proteomes" id="UP000644610"/>
    </source>
</evidence>
<evidence type="ECO:0000256" key="1">
    <source>
        <dbReference type="SAM" id="MobiDB-lite"/>
    </source>
</evidence>
<dbReference type="Proteomes" id="UP000644610">
    <property type="component" value="Unassembled WGS sequence"/>
</dbReference>
<evidence type="ECO:0000256" key="2">
    <source>
        <dbReference type="SAM" id="SignalP"/>
    </source>
</evidence>
<dbReference type="PROSITE" id="PS51257">
    <property type="entry name" value="PROKAR_LIPOPROTEIN"/>
    <property type="match status" value="1"/>
</dbReference>
<sequence length="160" mass="16264">MRGFALAVVVTALVAGCVAPGNGDSATPTPTAPASPSGTAPITAATLAEPPELADLTGVAGGKILLRHIDPTGELVGWVGEFKARGVYEVVADCVGAVGDVTFEVDGGAQSTGTVRWTESCSSGMTDYENATLPMKAKTYQLTVRVPAGAKWAILVSQPY</sequence>
<gene>
    <name evidence="3" type="ORF">Psi02_28630</name>
</gene>
<evidence type="ECO:0000313" key="3">
    <source>
        <dbReference type="EMBL" id="GII46439.1"/>
    </source>
</evidence>
<comment type="caution">
    <text evidence="3">The sequence shown here is derived from an EMBL/GenBank/DDBJ whole genome shotgun (WGS) entry which is preliminary data.</text>
</comment>
<evidence type="ECO:0008006" key="5">
    <source>
        <dbReference type="Google" id="ProtNLM"/>
    </source>
</evidence>
<protein>
    <recommendedName>
        <fullName evidence="5">Lipoprotein</fullName>
    </recommendedName>
</protein>
<organism evidence="3 4">
    <name type="scientific">Planotetraspora silvatica</name>
    <dbReference type="NCBI Taxonomy" id="234614"/>
    <lineage>
        <taxon>Bacteria</taxon>
        <taxon>Bacillati</taxon>
        <taxon>Actinomycetota</taxon>
        <taxon>Actinomycetes</taxon>
        <taxon>Streptosporangiales</taxon>
        <taxon>Streptosporangiaceae</taxon>
        <taxon>Planotetraspora</taxon>
    </lineage>
</organism>